<evidence type="ECO:0000256" key="3">
    <source>
        <dbReference type="ARBA" id="ARBA00022737"/>
    </source>
</evidence>
<proteinExistence type="inferred from homology"/>
<dbReference type="InterPro" id="IPR001451">
    <property type="entry name" value="Hexapep"/>
</dbReference>
<dbReference type="InterPro" id="IPR018357">
    <property type="entry name" value="Hexapep_transf_CS"/>
</dbReference>
<dbReference type="PROSITE" id="PS00101">
    <property type="entry name" value="HEXAPEP_TRANSFERASES"/>
    <property type="match status" value="1"/>
</dbReference>
<dbReference type="OrthoDB" id="755870at2"/>
<dbReference type="Proteomes" id="UP000182491">
    <property type="component" value="Unassembled WGS sequence"/>
</dbReference>
<evidence type="ECO:0000256" key="4">
    <source>
        <dbReference type="ARBA" id="ARBA00023315"/>
    </source>
</evidence>
<evidence type="ECO:0000256" key="2">
    <source>
        <dbReference type="ARBA" id="ARBA00022679"/>
    </source>
</evidence>
<dbReference type="CDD" id="cd04647">
    <property type="entry name" value="LbH_MAT_like"/>
    <property type="match status" value="1"/>
</dbReference>
<dbReference type="EMBL" id="FPCA01000001">
    <property type="protein sequence ID" value="SFU55905.1"/>
    <property type="molecule type" value="Genomic_DNA"/>
</dbReference>
<accession>A0A1I7H5C9</accession>
<protein>
    <submittedName>
        <fullName evidence="5">Transferase hexapeptide (Six repeat-containing protein)</fullName>
    </submittedName>
</protein>
<sequence>MKRIVNLLKKIPRGIYLKSEMIIHWWLFKISKNWVILDRISLGLRPAIWKLIGCHIGKNVAIGYDVYFDVHNASLIYIEDSVWVASRCLILCHKRDLTNYHKYDDYNSLGYNKLPVTLKKGCVVGMGSIVMPGVTIGEGAIIGAGSLVVNDIPAWTIAVGNPAKVVKVLEERKS</sequence>
<keyword evidence="2 5" id="KW-0808">Transferase</keyword>
<dbReference type="InterPro" id="IPR011004">
    <property type="entry name" value="Trimer_LpxA-like_sf"/>
</dbReference>
<dbReference type="SUPFAM" id="SSF51161">
    <property type="entry name" value="Trimeric LpxA-like enzymes"/>
    <property type="match status" value="1"/>
</dbReference>
<keyword evidence="6" id="KW-1185">Reference proteome</keyword>
<evidence type="ECO:0000313" key="6">
    <source>
        <dbReference type="Proteomes" id="UP000182491"/>
    </source>
</evidence>
<keyword evidence="3" id="KW-0677">Repeat</keyword>
<name>A0A1I7H5C9_9BACT</name>
<organism evidence="5 6">
    <name type="scientific">Pontibacter akesuensis</name>
    <dbReference type="NCBI Taxonomy" id="388950"/>
    <lineage>
        <taxon>Bacteria</taxon>
        <taxon>Pseudomonadati</taxon>
        <taxon>Bacteroidota</taxon>
        <taxon>Cytophagia</taxon>
        <taxon>Cytophagales</taxon>
        <taxon>Hymenobacteraceae</taxon>
        <taxon>Pontibacter</taxon>
    </lineage>
</organism>
<gene>
    <name evidence="5" type="ORF">SAMN04487941_1520</name>
</gene>
<dbReference type="AlphaFoldDB" id="A0A1I7H5C9"/>
<comment type="similarity">
    <text evidence="1">Belongs to the transferase hexapeptide repeat family.</text>
</comment>
<dbReference type="InterPro" id="IPR051159">
    <property type="entry name" value="Hexapeptide_acetyltransf"/>
</dbReference>
<dbReference type="Gene3D" id="2.160.10.10">
    <property type="entry name" value="Hexapeptide repeat proteins"/>
    <property type="match status" value="1"/>
</dbReference>
<dbReference type="GO" id="GO:0008374">
    <property type="term" value="F:O-acyltransferase activity"/>
    <property type="evidence" value="ECO:0007669"/>
    <property type="project" value="TreeGrafter"/>
</dbReference>
<reference evidence="6" key="1">
    <citation type="submission" date="2016-10" db="EMBL/GenBank/DDBJ databases">
        <authorList>
            <person name="Varghese N."/>
        </authorList>
    </citation>
    <scope>NUCLEOTIDE SEQUENCE [LARGE SCALE GENOMIC DNA]</scope>
    <source>
        <strain evidence="6">DSM 18820</strain>
    </source>
</reference>
<dbReference type="PANTHER" id="PTHR23416:SF23">
    <property type="entry name" value="ACETYLTRANSFERASE C18B11.09C-RELATED"/>
    <property type="match status" value="1"/>
</dbReference>
<keyword evidence="4" id="KW-0012">Acyltransferase</keyword>
<evidence type="ECO:0000256" key="1">
    <source>
        <dbReference type="ARBA" id="ARBA00007274"/>
    </source>
</evidence>
<dbReference type="Pfam" id="PF00132">
    <property type="entry name" value="Hexapep"/>
    <property type="match status" value="1"/>
</dbReference>
<dbReference type="STRING" id="388950.GCA_001611675_00618"/>
<dbReference type="GO" id="GO:0005829">
    <property type="term" value="C:cytosol"/>
    <property type="evidence" value="ECO:0007669"/>
    <property type="project" value="TreeGrafter"/>
</dbReference>
<dbReference type="RefSeq" id="WP_082815113.1">
    <property type="nucleotide sequence ID" value="NZ_BMXC01000001.1"/>
</dbReference>
<evidence type="ECO:0000313" key="5">
    <source>
        <dbReference type="EMBL" id="SFU55905.1"/>
    </source>
</evidence>
<dbReference type="PANTHER" id="PTHR23416">
    <property type="entry name" value="SIALIC ACID SYNTHASE-RELATED"/>
    <property type="match status" value="1"/>
</dbReference>